<dbReference type="Proteomes" id="UP000594638">
    <property type="component" value="Unassembled WGS sequence"/>
</dbReference>
<comment type="caution">
    <text evidence="1">The sequence shown here is derived from an EMBL/GenBank/DDBJ whole genome shotgun (WGS) entry which is preliminary data.</text>
</comment>
<name>A0A8S0R4B1_OLEEU</name>
<protein>
    <submittedName>
        <fullName evidence="1">Uncharacterized protein</fullName>
    </submittedName>
</protein>
<keyword evidence="2" id="KW-1185">Reference proteome</keyword>
<sequence length="123" mass="13708">MSDVSLVDRYGGTGTKKFGSNIEDTVDLRMTQENYDSDELLTESIGDEKLFVTVSKEINHIGDSISNLCVSNDENSYSVEVLDAMLERKALELVLILRKSAHTCFDLEFCESGLNLNAKMTEC</sequence>
<organism evidence="1 2">
    <name type="scientific">Olea europaea subsp. europaea</name>
    <dbReference type="NCBI Taxonomy" id="158383"/>
    <lineage>
        <taxon>Eukaryota</taxon>
        <taxon>Viridiplantae</taxon>
        <taxon>Streptophyta</taxon>
        <taxon>Embryophyta</taxon>
        <taxon>Tracheophyta</taxon>
        <taxon>Spermatophyta</taxon>
        <taxon>Magnoliopsida</taxon>
        <taxon>eudicotyledons</taxon>
        <taxon>Gunneridae</taxon>
        <taxon>Pentapetalae</taxon>
        <taxon>asterids</taxon>
        <taxon>lamiids</taxon>
        <taxon>Lamiales</taxon>
        <taxon>Oleaceae</taxon>
        <taxon>Oleeae</taxon>
        <taxon>Olea</taxon>
    </lineage>
</organism>
<dbReference type="AlphaFoldDB" id="A0A8S0R4B1"/>
<evidence type="ECO:0000313" key="2">
    <source>
        <dbReference type="Proteomes" id="UP000594638"/>
    </source>
</evidence>
<accession>A0A8S0R4B1</accession>
<reference evidence="1 2" key="1">
    <citation type="submission" date="2019-12" db="EMBL/GenBank/DDBJ databases">
        <authorList>
            <person name="Alioto T."/>
            <person name="Alioto T."/>
            <person name="Gomez Garrido J."/>
        </authorList>
    </citation>
    <scope>NUCLEOTIDE SEQUENCE [LARGE SCALE GENOMIC DNA]</scope>
</reference>
<proteinExistence type="predicted"/>
<gene>
    <name evidence="1" type="ORF">OLEA9_A082925</name>
</gene>
<dbReference type="OrthoDB" id="275996at2759"/>
<evidence type="ECO:0000313" key="1">
    <source>
        <dbReference type="EMBL" id="CAA2973110.1"/>
    </source>
</evidence>
<dbReference type="Gramene" id="OE9A082925T1">
    <property type="protein sequence ID" value="OE9A082925C1"/>
    <property type="gene ID" value="OE9A082925"/>
</dbReference>
<dbReference type="EMBL" id="CACTIH010002085">
    <property type="protein sequence ID" value="CAA2973110.1"/>
    <property type="molecule type" value="Genomic_DNA"/>
</dbReference>